<organism evidence="1 2">
    <name type="scientific">Mycena metata</name>
    <dbReference type="NCBI Taxonomy" id="1033252"/>
    <lineage>
        <taxon>Eukaryota</taxon>
        <taxon>Fungi</taxon>
        <taxon>Dikarya</taxon>
        <taxon>Basidiomycota</taxon>
        <taxon>Agaricomycotina</taxon>
        <taxon>Agaricomycetes</taxon>
        <taxon>Agaricomycetidae</taxon>
        <taxon>Agaricales</taxon>
        <taxon>Marasmiineae</taxon>
        <taxon>Mycenaceae</taxon>
        <taxon>Mycena</taxon>
    </lineage>
</organism>
<proteinExistence type="predicted"/>
<name>A0AAD7DM62_9AGAR</name>
<accession>A0AAD7DM62</accession>
<evidence type="ECO:0000313" key="1">
    <source>
        <dbReference type="EMBL" id="KAJ7692805.1"/>
    </source>
</evidence>
<evidence type="ECO:0000313" key="2">
    <source>
        <dbReference type="Proteomes" id="UP001215598"/>
    </source>
</evidence>
<reference evidence="1" key="1">
    <citation type="submission" date="2023-03" db="EMBL/GenBank/DDBJ databases">
        <title>Massive genome expansion in bonnet fungi (Mycena s.s.) driven by repeated elements and novel gene families across ecological guilds.</title>
        <authorList>
            <consortium name="Lawrence Berkeley National Laboratory"/>
            <person name="Harder C.B."/>
            <person name="Miyauchi S."/>
            <person name="Viragh M."/>
            <person name="Kuo A."/>
            <person name="Thoen E."/>
            <person name="Andreopoulos B."/>
            <person name="Lu D."/>
            <person name="Skrede I."/>
            <person name="Drula E."/>
            <person name="Henrissat B."/>
            <person name="Morin E."/>
            <person name="Kohler A."/>
            <person name="Barry K."/>
            <person name="LaButti K."/>
            <person name="Morin E."/>
            <person name="Salamov A."/>
            <person name="Lipzen A."/>
            <person name="Mereny Z."/>
            <person name="Hegedus B."/>
            <person name="Baldrian P."/>
            <person name="Stursova M."/>
            <person name="Weitz H."/>
            <person name="Taylor A."/>
            <person name="Grigoriev I.V."/>
            <person name="Nagy L.G."/>
            <person name="Martin F."/>
            <person name="Kauserud H."/>
        </authorList>
    </citation>
    <scope>NUCLEOTIDE SEQUENCE</scope>
    <source>
        <strain evidence="1">CBHHK182m</strain>
    </source>
</reference>
<sequence>MLNALGETRSLISGSVLVAALFPGRFKPNDVDIYCPETTGTRLLDIMQNRFGFHLNKGVDVQYPRHLAIRKIHWLTKGSAKINLMLVEGDNAAVAVFQFHSTIVMNVLSVHGLYCTYGDLTLAGEGLVNNSQTVDEAQAQRNLRCIEKYEGRGFKFERRLGNYKRYADHECGINASCPTTVRTLHDGHSTFFPLTAHLETDKESNTKNNRTAFDGKHSVVWSLGGDSCGWGHDGFAFSVELHDKKEEETAWDEGSR</sequence>
<protein>
    <submittedName>
        <fullName evidence="1">Uncharacterized protein</fullName>
    </submittedName>
</protein>
<dbReference type="Proteomes" id="UP001215598">
    <property type="component" value="Unassembled WGS sequence"/>
</dbReference>
<gene>
    <name evidence="1" type="ORF">B0H16DRAFT_1751764</name>
</gene>
<keyword evidence="2" id="KW-1185">Reference proteome</keyword>
<comment type="caution">
    <text evidence="1">The sequence shown here is derived from an EMBL/GenBank/DDBJ whole genome shotgun (WGS) entry which is preliminary data.</text>
</comment>
<dbReference type="AlphaFoldDB" id="A0AAD7DM62"/>
<dbReference type="EMBL" id="JARKIB010000749">
    <property type="protein sequence ID" value="KAJ7692805.1"/>
    <property type="molecule type" value="Genomic_DNA"/>
</dbReference>